<gene>
    <name evidence="3" type="ORF">GCM10022406_08100</name>
</gene>
<proteinExistence type="predicted"/>
<name>A0ABP7MIW5_9BACT</name>
<feature type="signal peptide" evidence="2">
    <location>
        <begin position="1"/>
        <end position="23"/>
    </location>
</feature>
<accession>A0ABP7MIW5</accession>
<feature type="chain" id="PRO_5045156640" evidence="2">
    <location>
        <begin position="24"/>
        <end position="89"/>
    </location>
</feature>
<dbReference type="Proteomes" id="UP001499909">
    <property type="component" value="Unassembled WGS sequence"/>
</dbReference>
<keyword evidence="2" id="KW-0732">Signal</keyword>
<evidence type="ECO:0000256" key="1">
    <source>
        <dbReference type="SAM" id="MobiDB-lite"/>
    </source>
</evidence>
<reference evidence="4" key="1">
    <citation type="journal article" date="2019" name="Int. J. Syst. Evol. Microbiol.">
        <title>The Global Catalogue of Microorganisms (GCM) 10K type strain sequencing project: providing services to taxonomists for standard genome sequencing and annotation.</title>
        <authorList>
            <consortium name="The Broad Institute Genomics Platform"/>
            <consortium name="The Broad Institute Genome Sequencing Center for Infectious Disease"/>
            <person name="Wu L."/>
            <person name="Ma J."/>
        </authorList>
    </citation>
    <scope>NUCLEOTIDE SEQUENCE [LARGE SCALE GENOMIC DNA]</scope>
    <source>
        <strain evidence="4">JCM 17214</strain>
    </source>
</reference>
<feature type="compositionally biased region" description="Polar residues" evidence="1">
    <location>
        <begin position="49"/>
        <end position="69"/>
    </location>
</feature>
<feature type="compositionally biased region" description="Basic and acidic residues" evidence="1">
    <location>
        <begin position="34"/>
        <end position="47"/>
    </location>
</feature>
<feature type="region of interest" description="Disordered" evidence="1">
    <location>
        <begin position="24"/>
        <end position="89"/>
    </location>
</feature>
<dbReference type="RefSeq" id="WP_345110435.1">
    <property type="nucleotide sequence ID" value="NZ_BAABDH010000015.1"/>
</dbReference>
<organism evidence="3 4">
    <name type="scientific">Hymenobacter algoricola</name>
    <dbReference type="NCBI Taxonomy" id="486267"/>
    <lineage>
        <taxon>Bacteria</taxon>
        <taxon>Pseudomonadati</taxon>
        <taxon>Bacteroidota</taxon>
        <taxon>Cytophagia</taxon>
        <taxon>Cytophagales</taxon>
        <taxon>Hymenobacteraceae</taxon>
        <taxon>Hymenobacter</taxon>
    </lineage>
</organism>
<evidence type="ECO:0000313" key="3">
    <source>
        <dbReference type="EMBL" id="GAA3924314.1"/>
    </source>
</evidence>
<comment type="caution">
    <text evidence="3">The sequence shown here is derived from an EMBL/GenBank/DDBJ whole genome shotgun (WGS) entry which is preliminary data.</text>
</comment>
<evidence type="ECO:0000313" key="4">
    <source>
        <dbReference type="Proteomes" id="UP001499909"/>
    </source>
</evidence>
<feature type="compositionally biased region" description="Basic and acidic residues" evidence="1">
    <location>
        <begin position="71"/>
        <end position="89"/>
    </location>
</feature>
<dbReference type="EMBL" id="BAABDH010000015">
    <property type="protein sequence ID" value="GAA3924314.1"/>
    <property type="molecule type" value="Genomic_DNA"/>
</dbReference>
<protein>
    <submittedName>
        <fullName evidence="3">Uncharacterized protein</fullName>
    </submittedName>
</protein>
<evidence type="ECO:0000256" key="2">
    <source>
        <dbReference type="SAM" id="SignalP"/>
    </source>
</evidence>
<dbReference type="PROSITE" id="PS51257">
    <property type="entry name" value="PROKAR_LIPOPROTEIN"/>
    <property type="match status" value="1"/>
</dbReference>
<sequence>MKTIFFRPRLVLAFVLATASLSACNTGTSAGDTNVERDSDKTKDPDSGQRATSNTTGSAGDTAHVTTGQELYDHAGDAKDRNNDGLEDK</sequence>
<keyword evidence="4" id="KW-1185">Reference proteome</keyword>